<evidence type="ECO:0000256" key="1">
    <source>
        <dbReference type="SAM" id="MobiDB-lite"/>
    </source>
</evidence>
<reference evidence="2 3" key="1">
    <citation type="journal article" date="2012" name="Science">
        <title>The Paleozoic origin of enzymatic lignin decomposition reconstructed from 31 fungal genomes.</title>
        <authorList>
            <person name="Floudas D."/>
            <person name="Binder M."/>
            <person name="Riley R."/>
            <person name="Barry K."/>
            <person name="Blanchette R.A."/>
            <person name="Henrissat B."/>
            <person name="Martinez A.T."/>
            <person name="Otillar R."/>
            <person name="Spatafora J.W."/>
            <person name="Yadav J.S."/>
            <person name="Aerts A."/>
            <person name="Benoit I."/>
            <person name="Boyd A."/>
            <person name="Carlson A."/>
            <person name="Copeland A."/>
            <person name="Coutinho P.M."/>
            <person name="de Vries R.P."/>
            <person name="Ferreira P."/>
            <person name="Findley K."/>
            <person name="Foster B."/>
            <person name="Gaskell J."/>
            <person name="Glotzer D."/>
            <person name="Gorecki P."/>
            <person name="Heitman J."/>
            <person name="Hesse C."/>
            <person name="Hori C."/>
            <person name="Igarashi K."/>
            <person name="Jurgens J.A."/>
            <person name="Kallen N."/>
            <person name="Kersten P."/>
            <person name="Kohler A."/>
            <person name="Kuees U."/>
            <person name="Kumar T.K.A."/>
            <person name="Kuo A."/>
            <person name="LaButti K."/>
            <person name="Larrondo L.F."/>
            <person name="Lindquist E."/>
            <person name="Ling A."/>
            <person name="Lombard V."/>
            <person name="Lucas S."/>
            <person name="Lundell T."/>
            <person name="Martin R."/>
            <person name="McLaughlin D.J."/>
            <person name="Morgenstern I."/>
            <person name="Morin E."/>
            <person name="Murat C."/>
            <person name="Nagy L.G."/>
            <person name="Nolan M."/>
            <person name="Ohm R.A."/>
            <person name="Patyshakuliyeva A."/>
            <person name="Rokas A."/>
            <person name="Ruiz-Duenas F.J."/>
            <person name="Sabat G."/>
            <person name="Salamov A."/>
            <person name="Samejima M."/>
            <person name="Schmutz J."/>
            <person name="Slot J.C."/>
            <person name="St John F."/>
            <person name="Stenlid J."/>
            <person name="Sun H."/>
            <person name="Sun S."/>
            <person name="Syed K."/>
            <person name="Tsang A."/>
            <person name="Wiebenga A."/>
            <person name="Young D."/>
            <person name="Pisabarro A."/>
            <person name="Eastwood D.C."/>
            <person name="Martin F."/>
            <person name="Cullen D."/>
            <person name="Grigoriev I.V."/>
            <person name="Hibbett D.S."/>
        </authorList>
    </citation>
    <scope>NUCLEOTIDE SEQUENCE</scope>
    <source>
        <strain evidence="3">FP-58527</strain>
    </source>
</reference>
<feature type="compositionally biased region" description="Polar residues" evidence="1">
    <location>
        <begin position="96"/>
        <end position="109"/>
    </location>
</feature>
<sequence>MSDKRMTRSKAAEQGSPGAQKTRASKTGNTNRNMLAKKAQGSSSRTKKIGQRKKQMEKDTRTSSSMSSQQVNSVKGRKSKPQNVSRPNSIAEGARTSATTAKQTGSKASGTRMLDASEEEHNDDDEGDAGKERDNSEDKEERNEGNENEEGGKEQDEEGSEEQDEEGEVD</sequence>
<feature type="compositionally biased region" description="Acidic residues" evidence="1">
    <location>
        <begin position="155"/>
        <end position="170"/>
    </location>
</feature>
<keyword evidence="3" id="KW-1185">Reference proteome</keyword>
<evidence type="ECO:0000313" key="2">
    <source>
        <dbReference type="EMBL" id="EPS96431.1"/>
    </source>
</evidence>
<accession>S8DT51</accession>
<feature type="compositionally biased region" description="Acidic residues" evidence="1">
    <location>
        <begin position="116"/>
        <end position="127"/>
    </location>
</feature>
<dbReference type="Proteomes" id="UP000015241">
    <property type="component" value="Unassembled WGS sequence"/>
</dbReference>
<feature type="region of interest" description="Disordered" evidence="1">
    <location>
        <begin position="1"/>
        <end position="170"/>
    </location>
</feature>
<name>S8DT51_FOMSC</name>
<evidence type="ECO:0000313" key="3">
    <source>
        <dbReference type="Proteomes" id="UP000015241"/>
    </source>
</evidence>
<organism evidence="2 3">
    <name type="scientific">Fomitopsis schrenkii</name>
    <name type="common">Brown rot fungus</name>
    <dbReference type="NCBI Taxonomy" id="2126942"/>
    <lineage>
        <taxon>Eukaryota</taxon>
        <taxon>Fungi</taxon>
        <taxon>Dikarya</taxon>
        <taxon>Basidiomycota</taxon>
        <taxon>Agaricomycotina</taxon>
        <taxon>Agaricomycetes</taxon>
        <taxon>Polyporales</taxon>
        <taxon>Fomitopsis</taxon>
    </lineage>
</organism>
<dbReference type="HOGENOM" id="CLU_1570694_0_0_1"/>
<dbReference type="AlphaFoldDB" id="S8DT51"/>
<dbReference type="InParanoid" id="S8DT51"/>
<gene>
    <name evidence="2" type="ORF">FOMPIDRAFT_1018811</name>
</gene>
<feature type="compositionally biased region" description="Basic and acidic residues" evidence="1">
    <location>
        <begin position="128"/>
        <end position="154"/>
    </location>
</feature>
<proteinExistence type="predicted"/>
<protein>
    <submittedName>
        <fullName evidence="2">Uncharacterized protein</fullName>
    </submittedName>
</protein>
<feature type="compositionally biased region" description="Low complexity" evidence="1">
    <location>
        <begin position="63"/>
        <end position="74"/>
    </location>
</feature>
<dbReference type="EMBL" id="KE504188">
    <property type="protein sequence ID" value="EPS96431.1"/>
    <property type="molecule type" value="Genomic_DNA"/>
</dbReference>